<keyword evidence="1" id="KW-1133">Transmembrane helix</keyword>
<evidence type="ECO:0000313" key="3">
    <source>
        <dbReference type="Proteomes" id="UP001208114"/>
    </source>
</evidence>
<evidence type="ECO:0000313" key="2">
    <source>
        <dbReference type="EMBL" id="MCU7613993.1"/>
    </source>
</evidence>
<feature type="transmembrane region" description="Helical" evidence="1">
    <location>
        <begin position="7"/>
        <end position="26"/>
    </location>
</feature>
<dbReference type="RefSeq" id="WP_262989832.1">
    <property type="nucleotide sequence ID" value="NZ_JAOTEN010000001.1"/>
</dbReference>
<reference evidence="3" key="1">
    <citation type="submission" date="2023-07" db="EMBL/GenBank/DDBJ databases">
        <title>Chryseobacterium sp. GMJ5 Genome sequencing and assembly.</title>
        <authorList>
            <person name="Jung Y."/>
        </authorList>
    </citation>
    <scope>NUCLEOTIDE SEQUENCE [LARGE SCALE GENOMIC DNA]</scope>
    <source>
        <strain evidence="3">GMJ5</strain>
    </source>
</reference>
<feature type="transmembrane region" description="Helical" evidence="1">
    <location>
        <begin position="187"/>
        <end position="207"/>
    </location>
</feature>
<feature type="transmembrane region" description="Helical" evidence="1">
    <location>
        <begin position="311"/>
        <end position="330"/>
    </location>
</feature>
<keyword evidence="1" id="KW-0472">Membrane</keyword>
<feature type="transmembrane region" description="Helical" evidence="1">
    <location>
        <begin position="73"/>
        <end position="92"/>
    </location>
</feature>
<evidence type="ECO:0008006" key="4">
    <source>
        <dbReference type="Google" id="ProtNLM"/>
    </source>
</evidence>
<organism evidence="2 3">
    <name type="scientific">Chryseobacterium gilvum</name>
    <dbReference type="NCBI Taxonomy" id="2976534"/>
    <lineage>
        <taxon>Bacteria</taxon>
        <taxon>Pseudomonadati</taxon>
        <taxon>Bacteroidota</taxon>
        <taxon>Flavobacteriia</taxon>
        <taxon>Flavobacteriales</taxon>
        <taxon>Weeksellaceae</taxon>
        <taxon>Chryseobacterium group</taxon>
        <taxon>Chryseobacterium</taxon>
    </lineage>
</organism>
<protein>
    <recommendedName>
        <fullName evidence="4">Glycosyltransferase RgtA/B/C/D-like domain-containing protein</fullName>
    </recommendedName>
</protein>
<keyword evidence="1" id="KW-0812">Transmembrane</keyword>
<feature type="transmembrane region" description="Helical" evidence="1">
    <location>
        <begin position="257"/>
        <end position="277"/>
    </location>
</feature>
<gene>
    <name evidence="2" type="ORF">N0B16_06045</name>
</gene>
<feature type="transmembrane region" description="Helical" evidence="1">
    <location>
        <begin position="284"/>
        <end position="305"/>
    </location>
</feature>
<name>A0ABT2VVG5_9FLAO</name>
<feature type="transmembrane region" description="Helical" evidence="1">
    <location>
        <begin position="147"/>
        <end position="180"/>
    </location>
</feature>
<keyword evidence="3" id="KW-1185">Reference proteome</keyword>
<feature type="transmembrane region" description="Helical" evidence="1">
    <location>
        <begin position="104"/>
        <end position="135"/>
    </location>
</feature>
<sequence>MKIKEKYIQISLVIITVLMTILRFLLNEKGRVTPDSIRFLRFAKVFPTIDNTITPLGYPLSIKFFTFFGSDEFWGSKIVGISSLLFIIFYAWKKDFYLKETVIACSLFSFVSIFSSTLSEAFTLPFVLILLYVSHRTIEGQLNYRKALFYISIILILLYNIRYSALFLVAGTGLFGLLSFRKKYGPIFMYSAAAACVYIIAYKLLFIDYFNENYIQQSLEIGLKPTSTLLPELFSGLATSFNPFVHISNPGGGMINYGIYSVGVLNILLIIFLFTRFTLSESEVYMITIGITGIICTYFVQYFYWIDAIDYRLLAPFSFPVWLVFFKKLFRLFGIKTYIMGALSIVTGMTFTWMSRGFYLENRKEIERYLHSENLEKVPLLFYTDDIENLENVQIAELISTVNPHIDFTEKPGDTLKKTTLTPHKVLQKIKIDKNKYQ</sequence>
<accession>A0ABT2VVG5</accession>
<dbReference type="Proteomes" id="UP001208114">
    <property type="component" value="Unassembled WGS sequence"/>
</dbReference>
<comment type="caution">
    <text evidence="2">The sequence shown here is derived from an EMBL/GenBank/DDBJ whole genome shotgun (WGS) entry which is preliminary data.</text>
</comment>
<proteinExistence type="predicted"/>
<feature type="transmembrane region" description="Helical" evidence="1">
    <location>
        <begin position="337"/>
        <end position="354"/>
    </location>
</feature>
<dbReference type="EMBL" id="JAOTEN010000001">
    <property type="protein sequence ID" value="MCU7613993.1"/>
    <property type="molecule type" value="Genomic_DNA"/>
</dbReference>
<evidence type="ECO:0000256" key="1">
    <source>
        <dbReference type="SAM" id="Phobius"/>
    </source>
</evidence>